<dbReference type="RefSeq" id="WP_170280821.1">
    <property type="nucleotide sequence ID" value="NZ_JABEQY010000010.1"/>
</dbReference>
<proteinExistence type="predicted"/>
<accession>A0A7Y2R4P8</accession>
<evidence type="ECO:0000313" key="3">
    <source>
        <dbReference type="Proteomes" id="UP000530654"/>
    </source>
</evidence>
<dbReference type="PROSITE" id="PS51257">
    <property type="entry name" value="PROKAR_LIPOPROTEIN"/>
    <property type="match status" value="1"/>
</dbReference>
<feature type="signal peptide" evidence="1">
    <location>
        <begin position="1"/>
        <end position="32"/>
    </location>
</feature>
<dbReference type="Proteomes" id="UP000530654">
    <property type="component" value="Unassembled WGS sequence"/>
</dbReference>
<feature type="chain" id="PRO_5031174796" evidence="1">
    <location>
        <begin position="33"/>
        <end position="176"/>
    </location>
</feature>
<gene>
    <name evidence="2" type="ORF">HLI17_13210</name>
</gene>
<name>A0A7Y2R4P8_9HYPH</name>
<organism evidence="2 3">
    <name type="scientific">Rhizobium laguerreae</name>
    <dbReference type="NCBI Taxonomy" id="1076926"/>
    <lineage>
        <taxon>Bacteria</taxon>
        <taxon>Pseudomonadati</taxon>
        <taxon>Pseudomonadota</taxon>
        <taxon>Alphaproteobacteria</taxon>
        <taxon>Hyphomicrobiales</taxon>
        <taxon>Rhizobiaceae</taxon>
        <taxon>Rhizobium/Agrobacterium group</taxon>
        <taxon>Rhizobium</taxon>
    </lineage>
</organism>
<evidence type="ECO:0000256" key="1">
    <source>
        <dbReference type="SAM" id="SignalP"/>
    </source>
</evidence>
<comment type="caution">
    <text evidence="2">The sequence shown here is derived from an EMBL/GenBank/DDBJ whole genome shotgun (WGS) entry which is preliminary data.</text>
</comment>
<protein>
    <submittedName>
        <fullName evidence="2">Uncharacterized protein</fullName>
    </submittedName>
</protein>
<dbReference type="EMBL" id="JABEQY010000010">
    <property type="protein sequence ID" value="NNH64237.1"/>
    <property type="molecule type" value="Genomic_DNA"/>
</dbReference>
<reference evidence="2 3" key="1">
    <citation type="submission" date="2020-04" db="EMBL/GenBank/DDBJ databases">
        <title>Rhizobium bacterial biofertilizers improve the content of phenolic compounds of Lactuca sativa L. under non-saline and saline-stress conditions.</title>
        <authorList>
            <person name="Ayuso-Calles M."/>
            <person name="Garcia-Estevez I."/>
            <person name="Jimenez-Gomez A."/>
            <person name="Flores-Felix J.D."/>
            <person name="Escribano-Bailon M."/>
            <person name="Rivas R."/>
        </authorList>
    </citation>
    <scope>NUCLEOTIDE SEQUENCE [LARGE SCALE GENOMIC DNA]</scope>
    <source>
        <strain evidence="2 3">GPTR02</strain>
    </source>
</reference>
<keyword evidence="1" id="KW-0732">Signal</keyword>
<dbReference type="AlphaFoldDB" id="A0A7Y2R4P8"/>
<sequence>MSETAQRPLPARPLRKCSRHFLALIMSMAGLAACSNADESTIADKFEASELHFLGYFCEGPYFAVRDGNYILFDGTEYKTLLDKVTITAIGPDRLSMSSANGSGNLVTTYLLKHDSTVAIIESVAREPEVTPEQWSTANGIKFREAVEEIRKIGPLVLCPASTTQKKDVHFVANEM</sequence>
<evidence type="ECO:0000313" key="2">
    <source>
        <dbReference type="EMBL" id="NNH64237.1"/>
    </source>
</evidence>